<dbReference type="STRING" id="1945662.B0A89_09070"/>
<evidence type="ECO:0000256" key="5">
    <source>
        <dbReference type="ARBA" id="ARBA00022475"/>
    </source>
</evidence>
<evidence type="ECO:0000256" key="6">
    <source>
        <dbReference type="ARBA" id="ARBA00022519"/>
    </source>
</evidence>
<keyword evidence="5 12" id="KW-1003">Cell membrane</keyword>
<sequence length="199" mass="22062">MTDPRARPGARGNRRLVTTLLAVVVTMGALAWAAVPFYSWFCRVTGFAGTTQVATRGPDRVLDQTVRVRFDANVMPGLGWTFRPMQREMRVRIGETAMAFYEAVNNSDQTLTGQASYNVSPDAAGYFFDKIQCFCFTEQTLKPGERVEMPLTFFVSPDMVNDRDAAGIRDITLSYTFFRLDGRRSASADAGPSARTATN</sequence>
<dbReference type="InterPro" id="IPR007533">
    <property type="entry name" value="Cyt_c_oxidase_assmbl_CtaG"/>
</dbReference>
<dbReference type="Gene3D" id="2.60.370.10">
    <property type="entry name" value="Ctag/Cox11"/>
    <property type="match status" value="1"/>
</dbReference>
<evidence type="ECO:0000256" key="11">
    <source>
        <dbReference type="ARBA" id="ARBA00023136"/>
    </source>
</evidence>
<evidence type="ECO:0000256" key="3">
    <source>
        <dbReference type="ARBA" id="ARBA00009620"/>
    </source>
</evidence>
<dbReference type="PANTHER" id="PTHR21320">
    <property type="entry name" value="CYTOCHROME C OXIDASE ASSEMBLY PROTEIN COX11-RELATED"/>
    <property type="match status" value="1"/>
</dbReference>
<keyword evidence="9 12" id="KW-1133">Transmembrane helix</keyword>
<dbReference type="KEGG" id="pcon:B0A89_09070"/>
<proteinExistence type="inferred from homology"/>
<evidence type="ECO:0000256" key="7">
    <source>
        <dbReference type="ARBA" id="ARBA00022692"/>
    </source>
</evidence>
<accession>A0A1W6CY11</accession>
<dbReference type="GO" id="GO:0005886">
    <property type="term" value="C:plasma membrane"/>
    <property type="evidence" value="ECO:0007669"/>
    <property type="project" value="UniProtKB-SubCell"/>
</dbReference>
<keyword evidence="6 12" id="KW-0997">Cell inner membrane</keyword>
<comment type="function">
    <text evidence="1 12">Exerts its effect at some terminal stage of cytochrome c oxidase synthesis, probably by being involved in the insertion of the copper B into subunit I.</text>
</comment>
<dbReference type="RefSeq" id="WP_085377869.1">
    <property type="nucleotide sequence ID" value="NZ_CP020612.1"/>
</dbReference>
<dbReference type="NCBIfam" id="NF003465">
    <property type="entry name" value="PRK05089.1"/>
    <property type="match status" value="1"/>
</dbReference>
<evidence type="ECO:0000256" key="2">
    <source>
        <dbReference type="ARBA" id="ARBA00004382"/>
    </source>
</evidence>
<dbReference type="FunFam" id="2.60.370.10:FF:000001">
    <property type="entry name" value="COX11 cytochrome c oxidase assembly homolog"/>
    <property type="match status" value="1"/>
</dbReference>
<evidence type="ECO:0000313" key="13">
    <source>
        <dbReference type="EMBL" id="ARJ69751.1"/>
    </source>
</evidence>
<dbReference type="PIRSF" id="PIRSF005413">
    <property type="entry name" value="COX11"/>
    <property type="match status" value="1"/>
</dbReference>
<keyword evidence="14" id="KW-1185">Reference proteome</keyword>
<gene>
    <name evidence="12" type="primary">ctaG</name>
    <name evidence="13" type="ORF">B0A89_09070</name>
</gene>
<evidence type="ECO:0000256" key="12">
    <source>
        <dbReference type="HAMAP-Rule" id="MF_00155"/>
    </source>
</evidence>
<name>A0A1W6CY11_9RHOB</name>
<dbReference type="GO" id="GO:0008535">
    <property type="term" value="P:respiratory chain complex IV assembly"/>
    <property type="evidence" value="ECO:0007669"/>
    <property type="project" value="UniProtKB-UniRule"/>
</dbReference>
<evidence type="ECO:0000256" key="8">
    <source>
        <dbReference type="ARBA" id="ARBA00022968"/>
    </source>
</evidence>
<keyword evidence="7 12" id="KW-0812">Transmembrane</keyword>
<protein>
    <recommendedName>
        <fullName evidence="4 12">Cytochrome c oxidase assembly protein CtaG</fullName>
    </recommendedName>
</protein>
<comment type="subcellular location">
    <subcellularLocation>
        <location evidence="2 12">Cell inner membrane</location>
        <topology evidence="2 12">Single-pass type II membrane protein</topology>
        <orientation evidence="2 12">Periplasmic side</orientation>
    </subcellularLocation>
</comment>
<evidence type="ECO:0000313" key="14">
    <source>
        <dbReference type="Proteomes" id="UP000193017"/>
    </source>
</evidence>
<dbReference type="SUPFAM" id="SSF110111">
    <property type="entry name" value="Ctag/Cox11"/>
    <property type="match status" value="1"/>
</dbReference>
<evidence type="ECO:0000256" key="10">
    <source>
        <dbReference type="ARBA" id="ARBA00023008"/>
    </source>
</evidence>
<organism evidence="13 14">
    <name type="scientific">Paracoccus contaminans</name>
    <dbReference type="NCBI Taxonomy" id="1945662"/>
    <lineage>
        <taxon>Bacteria</taxon>
        <taxon>Pseudomonadati</taxon>
        <taxon>Pseudomonadota</taxon>
        <taxon>Alphaproteobacteria</taxon>
        <taxon>Rhodobacterales</taxon>
        <taxon>Paracoccaceae</taxon>
        <taxon>Paracoccus</taxon>
    </lineage>
</organism>
<dbReference type="InterPro" id="IPR023471">
    <property type="entry name" value="CtaG/Cox11_dom_sf"/>
</dbReference>
<dbReference type="AlphaFoldDB" id="A0A1W6CY11"/>
<feature type="topological domain" description="Cytoplasmic" evidence="12">
    <location>
        <begin position="1"/>
        <end position="11"/>
    </location>
</feature>
<feature type="topological domain" description="Periplasmic" evidence="12">
    <location>
        <begin position="35"/>
        <end position="199"/>
    </location>
</feature>
<dbReference type="HAMAP" id="MF_00155">
    <property type="entry name" value="CtaG"/>
    <property type="match status" value="1"/>
</dbReference>
<evidence type="ECO:0000256" key="4">
    <source>
        <dbReference type="ARBA" id="ARBA00015384"/>
    </source>
</evidence>
<keyword evidence="8 12" id="KW-0735">Signal-anchor</keyword>
<keyword evidence="11 12" id="KW-0472">Membrane</keyword>
<dbReference type="PANTHER" id="PTHR21320:SF3">
    <property type="entry name" value="CYTOCHROME C OXIDASE ASSEMBLY PROTEIN COX11, MITOCHONDRIAL-RELATED"/>
    <property type="match status" value="1"/>
</dbReference>
<evidence type="ECO:0000256" key="1">
    <source>
        <dbReference type="ARBA" id="ARBA00004007"/>
    </source>
</evidence>
<dbReference type="Proteomes" id="UP000193017">
    <property type="component" value="Chromosome"/>
</dbReference>
<dbReference type="OrthoDB" id="9804841at2"/>
<reference evidence="13 14" key="1">
    <citation type="submission" date="2017-03" db="EMBL/GenBank/DDBJ databases">
        <title>Genome sequence of Paracoccus contaminans isolated from a water microcosm.</title>
        <authorList>
            <person name="Aurass P."/>
            <person name="Karste S."/>
            <person name="Trost E."/>
            <person name="Glaeser S.P."/>
            <person name="Kaempfer P."/>
            <person name="Flieger A."/>
        </authorList>
    </citation>
    <scope>NUCLEOTIDE SEQUENCE [LARGE SCALE GENOMIC DNA]</scope>
    <source>
        <strain evidence="14">RKI 16-01929T\LMG 29738T\CCM 8701T\CIP 111112T</strain>
    </source>
</reference>
<evidence type="ECO:0000256" key="9">
    <source>
        <dbReference type="ARBA" id="ARBA00022989"/>
    </source>
</evidence>
<dbReference type="Pfam" id="PF04442">
    <property type="entry name" value="CtaG_Cox11"/>
    <property type="match status" value="1"/>
</dbReference>
<dbReference type="EMBL" id="CP020612">
    <property type="protein sequence ID" value="ARJ69751.1"/>
    <property type="molecule type" value="Genomic_DNA"/>
</dbReference>
<dbReference type="GO" id="GO:0005507">
    <property type="term" value="F:copper ion binding"/>
    <property type="evidence" value="ECO:0007669"/>
    <property type="project" value="InterPro"/>
</dbReference>
<comment type="similarity">
    <text evidence="3 12">Belongs to the COX11/CtaG family.</text>
</comment>
<keyword evidence="10 12" id="KW-0186">Copper</keyword>